<evidence type="ECO:0000313" key="2">
    <source>
        <dbReference type="EMBL" id="CAA9331228.1"/>
    </source>
</evidence>
<evidence type="ECO:0000256" key="1">
    <source>
        <dbReference type="SAM" id="MobiDB-lite"/>
    </source>
</evidence>
<feature type="region of interest" description="Disordered" evidence="1">
    <location>
        <begin position="129"/>
        <end position="191"/>
    </location>
</feature>
<dbReference type="EMBL" id="CADCTQ010000621">
    <property type="protein sequence ID" value="CAA9331228.1"/>
    <property type="molecule type" value="Genomic_DNA"/>
</dbReference>
<keyword evidence="2" id="KW-0808">Transferase</keyword>
<proteinExistence type="predicted"/>
<sequence length="204" mass="21557">GQADSFHPRWPGNPGGGQFLAHGPAQAVASVRRGKPGAAECPAGPAVGLLPGNGGAGRQQPAHRHRTGGFAGVRCPKPGLGSGHGVVHPGWARQHAARTAHGRVGHRFPLRPTPRYARFPARPHRRVCGHGKAGHCHPVRQHHGRAGPVQPGAVRRVARTERPGRGPQAHCHAPRPGTRRALSRGRPRRGYAGGLFKAHWGVDL</sequence>
<feature type="non-terminal residue" evidence="2">
    <location>
        <position position="1"/>
    </location>
</feature>
<dbReference type="AlphaFoldDB" id="A0A6J4LFD1"/>
<gene>
    <name evidence="2" type="ORF">AVDCRST_MAG56-7809</name>
</gene>
<organism evidence="2">
    <name type="scientific">uncultured Cytophagales bacterium</name>
    <dbReference type="NCBI Taxonomy" id="158755"/>
    <lineage>
        <taxon>Bacteria</taxon>
        <taxon>Pseudomonadati</taxon>
        <taxon>Bacteroidota</taxon>
        <taxon>Sphingobacteriia</taxon>
        <taxon>Sphingobacteriales</taxon>
        <taxon>environmental samples</taxon>
    </lineage>
</organism>
<name>A0A6J4LFD1_9SPHI</name>
<dbReference type="GO" id="GO:0061602">
    <property type="term" value="F:molybdenum cofactor cytidylyltransferase activity"/>
    <property type="evidence" value="ECO:0007669"/>
    <property type="project" value="UniProtKB-EC"/>
</dbReference>
<accession>A0A6J4LFD1</accession>
<feature type="region of interest" description="Disordered" evidence="1">
    <location>
        <begin position="1"/>
        <end position="21"/>
    </location>
</feature>
<protein>
    <submittedName>
        <fullName evidence="2">Molybdenum cofactor cytidylyltransferase</fullName>
        <ecNumber evidence="2">2.7.7.76</ecNumber>
    </submittedName>
</protein>
<feature type="non-terminal residue" evidence="2">
    <location>
        <position position="204"/>
    </location>
</feature>
<keyword evidence="2" id="KW-0548">Nucleotidyltransferase</keyword>
<reference evidence="2" key="1">
    <citation type="submission" date="2020-02" db="EMBL/GenBank/DDBJ databases">
        <authorList>
            <person name="Meier V. D."/>
        </authorList>
    </citation>
    <scope>NUCLEOTIDE SEQUENCE</scope>
    <source>
        <strain evidence="2">AVDCRST_MAG56</strain>
    </source>
</reference>
<dbReference type="EC" id="2.7.7.76" evidence="2"/>
<feature type="compositionally biased region" description="Basic residues" evidence="1">
    <location>
        <begin position="177"/>
        <end position="189"/>
    </location>
</feature>
<feature type="compositionally biased region" description="Basic residues" evidence="1">
    <location>
        <begin position="129"/>
        <end position="145"/>
    </location>
</feature>